<dbReference type="Proteomes" id="UP000003094">
    <property type="component" value="Unassembled WGS sequence"/>
</dbReference>
<name>A0A2R9SP01_9BACL</name>
<accession>A0A2R9SP01</accession>
<keyword evidence="3" id="KW-1185">Reference proteome</keyword>
<dbReference type="AlphaFoldDB" id="A0A2R9SP01"/>
<proteinExistence type="predicted"/>
<reference evidence="2 3" key="1">
    <citation type="journal article" date="2010" name="BMC Genomics">
        <title>Genome sequence of the pattern forming Paenibacillus vortex bacterium reveals potential for thriving in complex environments.</title>
        <authorList>
            <person name="Sirota-Madi A."/>
            <person name="Olender T."/>
            <person name="Helman Y."/>
            <person name="Ingham C."/>
            <person name="Brainis I."/>
            <person name="Roth D."/>
            <person name="Hagi E."/>
            <person name="Brodsky L."/>
            <person name="Leshkowitz D."/>
            <person name="Galatenko V."/>
            <person name="Nikolaev V."/>
            <person name="Mugasimangalam R.C."/>
            <person name="Bransburg-Zabary S."/>
            <person name="Gutnick D.L."/>
            <person name="Lancet D."/>
            <person name="Ben-Jacob E."/>
        </authorList>
    </citation>
    <scope>NUCLEOTIDE SEQUENCE [LARGE SCALE GENOMIC DNA]</scope>
    <source>
        <strain evidence="2 3">V453</strain>
    </source>
</reference>
<feature type="compositionally biased region" description="Basic and acidic residues" evidence="1">
    <location>
        <begin position="19"/>
        <end position="48"/>
    </location>
</feature>
<sequence>MQQAPCVSVADPKVISEFQRGDRTQKPSRKPDSFRLKPSQGRRDIRCNKSTDKRQYELLALFWLVDDGGVGDRKKGPAIQGQ</sequence>
<comment type="caution">
    <text evidence="2">The sequence shown here is derived from an EMBL/GenBank/DDBJ whole genome shotgun (WGS) entry which is preliminary data.</text>
</comment>
<organism evidence="2 3">
    <name type="scientific">Paenibacillus vortex V453</name>
    <dbReference type="NCBI Taxonomy" id="715225"/>
    <lineage>
        <taxon>Bacteria</taxon>
        <taxon>Bacillati</taxon>
        <taxon>Bacillota</taxon>
        <taxon>Bacilli</taxon>
        <taxon>Bacillales</taxon>
        <taxon>Paenibacillaceae</taxon>
        <taxon>Paenibacillus</taxon>
    </lineage>
</organism>
<evidence type="ECO:0000256" key="1">
    <source>
        <dbReference type="SAM" id="MobiDB-lite"/>
    </source>
</evidence>
<dbReference type="KEGG" id="pvo:PVOR_26138"/>
<dbReference type="EMBL" id="ADHJ01000043">
    <property type="protein sequence ID" value="EFU39088.1"/>
    <property type="molecule type" value="Genomic_DNA"/>
</dbReference>
<evidence type="ECO:0000313" key="3">
    <source>
        <dbReference type="Proteomes" id="UP000003094"/>
    </source>
</evidence>
<evidence type="ECO:0000313" key="2">
    <source>
        <dbReference type="EMBL" id="EFU39088.1"/>
    </source>
</evidence>
<protein>
    <submittedName>
        <fullName evidence="2">Uncharacterized protein</fullName>
    </submittedName>
</protein>
<gene>
    <name evidence="2" type="ORF">PVOR_26138</name>
</gene>
<feature type="region of interest" description="Disordered" evidence="1">
    <location>
        <begin position="1"/>
        <end position="48"/>
    </location>
</feature>